<dbReference type="AlphaFoldDB" id="A0AAV9GXQ5"/>
<feature type="transmembrane region" description="Helical" evidence="7">
    <location>
        <begin position="26"/>
        <end position="47"/>
    </location>
</feature>
<keyword evidence="10" id="KW-1185">Reference proteome</keyword>
<dbReference type="InterPro" id="IPR049326">
    <property type="entry name" value="Rhodopsin_dom_fungi"/>
</dbReference>
<evidence type="ECO:0000256" key="1">
    <source>
        <dbReference type="ARBA" id="ARBA00004141"/>
    </source>
</evidence>
<evidence type="ECO:0000256" key="3">
    <source>
        <dbReference type="ARBA" id="ARBA00022989"/>
    </source>
</evidence>
<dbReference type="Pfam" id="PF20684">
    <property type="entry name" value="Fung_rhodopsin"/>
    <property type="match status" value="1"/>
</dbReference>
<feature type="region of interest" description="Disordered" evidence="6">
    <location>
        <begin position="400"/>
        <end position="420"/>
    </location>
</feature>
<evidence type="ECO:0000313" key="9">
    <source>
        <dbReference type="EMBL" id="KAK4451356.1"/>
    </source>
</evidence>
<dbReference type="Proteomes" id="UP001321760">
    <property type="component" value="Unassembled WGS sequence"/>
</dbReference>
<feature type="transmembrane region" description="Helical" evidence="7">
    <location>
        <begin position="59"/>
        <end position="83"/>
    </location>
</feature>
<proteinExistence type="inferred from homology"/>
<gene>
    <name evidence="9" type="ORF">QBC34DRAFT_436485</name>
</gene>
<evidence type="ECO:0000256" key="4">
    <source>
        <dbReference type="ARBA" id="ARBA00023136"/>
    </source>
</evidence>
<evidence type="ECO:0000313" key="10">
    <source>
        <dbReference type="Proteomes" id="UP001321760"/>
    </source>
</evidence>
<feature type="domain" description="Rhodopsin" evidence="8">
    <location>
        <begin position="44"/>
        <end position="288"/>
    </location>
</feature>
<keyword evidence="4 7" id="KW-0472">Membrane</keyword>
<reference evidence="9" key="2">
    <citation type="submission" date="2023-05" db="EMBL/GenBank/DDBJ databases">
        <authorList>
            <consortium name="Lawrence Berkeley National Laboratory"/>
            <person name="Steindorff A."/>
            <person name="Hensen N."/>
            <person name="Bonometti L."/>
            <person name="Westerberg I."/>
            <person name="Brannstrom I.O."/>
            <person name="Guillou S."/>
            <person name="Cros-Aarteil S."/>
            <person name="Calhoun S."/>
            <person name="Haridas S."/>
            <person name="Kuo A."/>
            <person name="Mondo S."/>
            <person name="Pangilinan J."/>
            <person name="Riley R."/>
            <person name="Labutti K."/>
            <person name="Andreopoulos B."/>
            <person name="Lipzen A."/>
            <person name="Chen C."/>
            <person name="Yanf M."/>
            <person name="Daum C."/>
            <person name="Ng V."/>
            <person name="Clum A."/>
            <person name="Ohm R."/>
            <person name="Martin F."/>
            <person name="Silar P."/>
            <person name="Natvig D."/>
            <person name="Lalanne C."/>
            <person name="Gautier V."/>
            <person name="Ament-Velasquez S.L."/>
            <person name="Kruys A."/>
            <person name="Hutchinson M.I."/>
            <person name="Powell A.J."/>
            <person name="Barry K."/>
            <person name="Miller A.N."/>
            <person name="Grigoriev I.V."/>
            <person name="Debuchy R."/>
            <person name="Gladieux P."/>
            <person name="Thoren M.H."/>
            <person name="Johannesson H."/>
        </authorList>
    </citation>
    <scope>NUCLEOTIDE SEQUENCE</scope>
    <source>
        <strain evidence="9">PSN243</strain>
    </source>
</reference>
<dbReference type="GO" id="GO:0016020">
    <property type="term" value="C:membrane"/>
    <property type="evidence" value="ECO:0007669"/>
    <property type="project" value="UniProtKB-SubCell"/>
</dbReference>
<feature type="region of interest" description="Disordered" evidence="6">
    <location>
        <begin position="299"/>
        <end position="364"/>
    </location>
</feature>
<comment type="caution">
    <text evidence="9">The sequence shown here is derived from an EMBL/GenBank/DDBJ whole genome shotgun (WGS) entry which is preliminary data.</text>
</comment>
<feature type="transmembrane region" description="Helical" evidence="7">
    <location>
        <begin position="114"/>
        <end position="132"/>
    </location>
</feature>
<keyword evidence="3 7" id="KW-1133">Transmembrane helix</keyword>
<accession>A0AAV9GXQ5</accession>
<evidence type="ECO:0000256" key="2">
    <source>
        <dbReference type="ARBA" id="ARBA00022692"/>
    </source>
</evidence>
<dbReference type="PANTHER" id="PTHR33048">
    <property type="entry name" value="PTH11-LIKE INTEGRAL MEMBRANE PROTEIN (AFU_ORTHOLOGUE AFUA_5G11245)"/>
    <property type="match status" value="1"/>
</dbReference>
<dbReference type="InterPro" id="IPR052337">
    <property type="entry name" value="SAT4-like"/>
</dbReference>
<feature type="transmembrane region" description="Helical" evidence="7">
    <location>
        <begin position="264"/>
        <end position="291"/>
    </location>
</feature>
<protein>
    <submittedName>
        <fullName evidence="9">Integral membrane protein</fullName>
    </submittedName>
</protein>
<evidence type="ECO:0000259" key="8">
    <source>
        <dbReference type="Pfam" id="PF20684"/>
    </source>
</evidence>
<dbReference type="EMBL" id="MU865928">
    <property type="protein sequence ID" value="KAK4451356.1"/>
    <property type="molecule type" value="Genomic_DNA"/>
</dbReference>
<name>A0AAV9GXQ5_9PEZI</name>
<sequence length="420" mass="45976">MSPPSLPQSLSELPPEVVAFDAGPRLIKATVSMTAIAVLIVIIRFSVRLRASSGHRLGVDDWLIMLAAILLCIFTTTGVLGVYKGGMGRYLVVNMIIDPMRLQNTLLYLYISEYFYFTVLLAVKASILTMYIRIFPTRFMKTAAYVLGGFVGVLWLASILVVVFQCTPVQKAYLPYLQEGYCLDTVDWFLGNSVPNVLSELLILILPTREIWKLQVSRPQKVAISVVFLMGTLVVIVTCIRLEGLVAHGNVEKPDLTKDIAHGWIYTCAEPVVAIIAACLPAMSPLLRFIFGKAFSSRHSKNSDEESPKRHIVTIGGSGKSRELDSRSEGLGYSRYSSTQSLDSLGDGNGKSGRPDTPVPWPETPLGNQVTIYGKPSPSFAEIPTVSMITVRRDFRLTAENAPSDDAASEPSVAEIGGRI</sequence>
<evidence type="ECO:0000256" key="5">
    <source>
        <dbReference type="ARBA" id="ARBA00038359"/>
    </source>
</evidence>
<reference evidence="9" key="1">
    <citation type="journal article" date="2023" name="Mol. Phylogenet. Evol.">
        <title>Genome-scale phylogeny and comparative genomics of the fungal order Sordariales.</title>
        <authorList>
            <person name="Hensen N."/>
            <person name="Bonometti L."/>
            <person name="Westerberg I."/>
            <person name="Brannstrom I.O."/>
            <person name="Guillou S."/>
            <person name="Cros-Aarteil S."/>
            <person name="Calhoun S."/>
            <person name="Haridas S."/>
            <person name="Kuo A."/>
            <person name="Mondo S."/>
            <person name="Pangilinan J."/>
            <person name="Riley R."/>
            <person name="LaButti K."/>
            <person name="Andreopoulos B."/>
            <person name="Lipzen A."/>
            <person name="Chen C."/>
            <person name="Yan M."/>
            <person name="Daum C."/>
            <person name="Ng V."/>
            <person name="Clum A."/>
            <person name="Steindorff A."/>
            <person name="Ohm R.A."/>
            <person name="Martin F."/>
            <person name="Silar P."/>
            <person name="Natvig D.O."/>
            <person name="Lalanne C."/>
            <person name="Gautier V."/>
            <person name="Ament-Velasquez S.L."/>
            <person name="Kruys A."/>
            <person name="Hutchinson M.I."/>
            <person name="Powell A.J."/>
            <person name="Barry K."/>
            <person name="Miller A.N."/>
            <person name="Grigoriev I.V."/>
            <person name="Debuchy R."/>
            <person name="Gladieux P."/>
            <person name="Hiltunen Thoren M."/>
            <person name="Johannesson H."/>
        </authorList>
    </citation>
    <scope>NUCLEOTIDE SEQUENCE</scope>
    <source>
        <strain evidence="9">PSN243</strain>
    </source>
</reference>
<evidence type="ECO:0000256" key="6">
    <source>
        <dbReference type="SAM" id="MobiDB-lite"/>
    </source>
</evidence>
<evidence type="ECO:0000256" key="7">
    <source>
        <dbReference type="SAM" id="Phobius"/>
    </source>
</evidence>
<dbReference type="PANTHER" id="PTHR33048:SF47">
    <property type="entry name" value="INTEGRAL MEMBRANE PROTEIN-RELATED"/>
    <property type="match status" value="1"/>
</dbReference>
<feature type="transmembrane region" description="Helical" evidence="7">
    <location>
        <begin position="144"/>
        <end position="165"/>
    </location>
</feature>
<comment type="similarity">
    <text evidence="5">Belongs to the SAT4 family.</text>
</comment>
<keyword evidence="2 7" id="KW-0812">Transmembrane</keyword>
<comment type="subcellular location">
    <subcellularLocation>
        <location evidence="1">Membrane</location>
        <topology evidence="1">Multi-pass membrane protein</topology>
    </subcellularLocation>
</comment>
<feature type="transmembrane region" description="Helical" evidence="7">
    <location>
        <begin position="222"/>
        <end position="244"/>
    </location>
</feature>
<organism evidence="9 10">
    <name type="scientific">Podospora aff. communis PSN243</name>
    <dbReference type="NCBI Taxonomy" id="3040156"/>
    <lineage>
        <taxon>Eukaryota</taxon>
        <taxon>Fungi</taxon>
        <taxon>Dikarya</taxon>
        <taxon>Ascomycota</taxon>
        <taxon>Pezizomycotina</taxon>
        <taxon>Sordariomycetes</taxon>
        <taxon>Sordariomycetidae</taxon>
        <taxon>Sordariales</taxon>
        <taxon>Podosporaceae</taxon>
        <taxon>Podospora</taxon>
    </lineage>
</organism>